<sequence>MDRSQLAKSIRQDIDVDIQKICFPSNHGRYRRPYGVHLSRMRDMPAHVAASLLGTQLTLAVRDGRLALGTWQGIWLGEHRDRGGGRRMIATLNGQ</sequence>
<evidence type="ECO:0000313" key="3">
    <source>
        <dbReference type="Proteomes" id="UP001264519"/>
    </source>
</evidence>
<dbReference type="SUPFAM" id="SSF111038">
    <property type="entry name" value="YjbQ-like"/>
    <property type="match status" value="1"/>
</dbReference>
<proteinExistence type="inferred from homology"/>
<dbReference type="InterPro" id="IPR001602">
    <property type="entry name" value="UPF0047_YjbQ-like"/>
</dbReference>
<name>A0ABU1G063_9GAMM</name>
<dbReference type="Gene3D" id="2.60.120.460">
    <property type="entry name" value="YjbQ-like"/>
    <property type="match status" value="1"/>
</dbReference>
<reference evidence="2 3" key="1">
    <citation type="submission" date="2023-04" db="EMBL/GenBank/DDBJ databases">
        <title>A long-awaited taxogenomic arrangement of the family Halomonadaceae.</title>
        <authorList>
            <person name="De La Haba R."/>
            <person name="Chuvochina M."/>
            <person name="Wittouck S."/>
            <person name="Arahal D.R."/>
            <person name="Sanchez-Porro C."/>
            <person name="Hugenholtz P."/>
            <person name="Ventosa A."/>
        </authorList>
    </citation>
    <scope>NUCLEOTIDE SEQUENCE [LARGE SCALE GENOMIC DNA]</scope>
    <source>
        <strain evidence="2 3">DSM 23530</strain>
    </source>
</reference>
<dbReference type="Pfam" id="PF01894">
    <property type="entry name" value="YjbQ"/>
    <property type="match status" value="1"/>
</dbReference>
<protein>
    <submittedName>
        <fullName evidence="2">YjbQ family protein</fullName>
    </submittedName>
</protein>
<dbReference type="EMBL" id="JARWAK010000003">
    <property type="protein sequence ID" value="MDR5866259.1"/>
    <property type="molecule type" value="Genomic_DNA"/>
</dbReference>
<keyword evidence="3" id="KW-1185">Reference proteome</keyword>
<dbReference type="PANTHER" id="PTHR30615:SF8">
    <property type="entry name" value="UPF0047 PROTEIN C4A8.02C"/>
    <property type="match status" value="1"/>
</dbReference>
<accession>A0ABU1G063</accession>
<dbReference type="Proteomes" id="UP001264519">
    <property type="component" value="Unassembled WGS sequence"/>
</dbReference>
<comment type="similarity">
    <text evidence="1">Belongs to the UPF0047 family.</text>
</comment>
<dbReference type="PANTHER" id="PTHR30615">
    <property type="entry name" value="UNCHARACTERIZED PROTEIN YJBQ-RELATED"/>
    <property type="match status" value="1"/>
</dbReference>
<evidence type="ECO:0000313" key="2">
    <source>
        <dbReference type="EMBL" id="MDR5866259.1"/>
    </source>
</evidence>
<dbReference type="InterPro" id="IPR035917">
    <property type="entry name" value="YjbQ-like_sf"/>
</dbReference>
<evidence type="ECO:0000256" key="1">
    <source>
        <dbReference type="ARBA" id="ARBA00005534"/>
    </source>
</evidence>
<gene>
    <name evidence="2" type="ORF">QC818_05600</name>
</gene>
<organism evidence="2 3">
    <name type="scientific">Halomonas koreensis</name>
    <dbReference type="NCBI Taxonomy" id="245385"/>
    <lineage>
        <taxon>Bacteria</taxon>
        <taxon>Pseudomonadati</taxon>
        <taxon>Pseudomonadota</taxon>
        <taxon>Gammaproteobacteria</taxon>
        <taxon>Oceanospirillales</taxon>
        <taxon>Halomonadaceae</taxon>
        <taxon>Halomonas</taxon>
    </lineage>
</organism>
<comment type="caution">
    <text evidence="2">The sequence shown here is derived from an EMBL/GenBank/DDBJ whole genome shotgun (WGS) entry which is preliminary data.</text>
</comment>